<keyword evidence="3" id="KW-1185">Reference proteome</keyword>
<dbReference type="Proteomes" id="UP000190274">
    <property type="component" value="Chromosome D"/>
</dbReference>
<evidence type="ECO:0000313" key="2">
    <source>
        <dbReference type="EMBL" id="SCU84364.1"/>
    </source>
</evidence>
<feature type="domain" description="AB hydrolase-1" evidence="1">
    <location>
        <begin position="58"/>
        <end position="325"/>
    </location>
</feature>
<dbReference type="GO" id="GO:0004806">
    <property type="term" value="F:triacylglycerol lipase activity"/>
    <property type="evidence" value="ECO:0007669"/>
    <property type="project" value="EnsemblFungi"/>
</dbReference>
<dbReference type="GO" id="GO:0019433">
    <property type="term" value="P:triglyceride catabolic process"/>
    <property type="evidence" value="ECO:0007669"/>
    <property type="project" value="EnsemblFungi"/>
</dbReference>
<dbReference type="GO" id="GO:0005782">
    <property type="term" value="C:peroxisomal matrix"/>
    <property type="evidence" value="ECO:0007669"/>
    <property type="project" value="EnsemblFungi"/>
</dbReference>
<dbReference type="InterPro" id="IPR050228">
    <property type="entry name" value="Carboxylesterase_BioH"/>
</dbReference>
<evidence type="ECO:0000259" key="1">
    <source>
        <dbReference type="Pfam" id="PF12697"/>
    </source>
</evidence>
<sequence length="375" mass="42973">MTSGTSFIKTTKTVEAVTPRSSTRCTLDPSRDVLKVVYDVYEPRDKGDDTTTSVVNYVFLHGSGMNRRIWCYYLDKLADPVRNWKIGKVILVDQVTHGDSAVVNERLLGSFYDWSDGARDICKICMDEFFQQNGRSVFNIVVGHSMGGFQALCCPILFPGLFQSVVCIEPVVWMKRVRKESDEDITIIPPTFYHAMHATMTDEFSSIQQYKKFMETQSLYSKAHPSILQEVEGFELRKISSELFRTKISTEQHMVAYLTLNPTATWLMKCLSSINCPVLCLYGEKSRWCPPENRIYLREHIPHYCEDEIIGGRHLVNLEDPDSVIAKLTSYIKELLPDDDGEASQALDENARKARFSEQYRELISNRVWQGTPKL</sequence>
<dbReference type="STRING" id="1266660.A0A1G4J432"/>
<organism evidence="2 3">
    <name type="scientific">Lachancea dasiensis</name>
    <dbReference type="NCBI Taxonomy" id="1072105"/>
    <lineage>
        <taxon>Eukaryota</taxon>
        <taxon>Fungi</taxon>
        <taxon>Dikarya</taxon>
        <taxon>Ascomycota</taxon>
        <taxon>Saccharomycotina</taxon>
        <taxon>Saccharomycetes</taxon>
        <taxon>Saccharomycetales</taxon>
        <taxon>Saccharomycetaceae</taxon>
        <taxon>Lachancea</taxon>
    </lineage>
</organism>
<gene>
    <name evidence="2" type="ORF">LADA_0D01288G</name>
</gene>
<dbReference type="SUPFAM" id="SSF53474">
    <property type="entry name" value="alpha/beta-Hydrolases"/>
    <property type="match status" value="1"/>
</dbReference>
<dbReference type="OrthoDB" id="94039at2759"/>
<dbReference type="AlphaFoldDB" id="A0A1G4J432"/>
<dbReference type="InterPro" id="IPR000073">
    <property type="entry name" value="AB_hydrolase_1"/>
</dbReference>
<dbReference type="EMBL" id="LT598454">
    <property type="protein sequence ID" value="SCU84364.1"/>
    <property type="molecule type" value="Genomic_DNA"/>
</dbReference>
<name>A0A1G4J432_9SACH</name>
<dbReference type="Gene3D" id="3.40.50.1820">
    <property type="entry name" value="alpha/beta hydrolase"/>
    <property type="match status" value="1"/>
</dbReference>
<dbReference type="PANTHER" id="PTHR43194">
    <property type="entry name" value="HYDROLASE ALPHA/BETA FOLD FAMILY"/>
    <property type="match status" value="1"/>
</dbReference>
<proteinExistence type="predicted"/>
<protein>
    <submittedName>
        <fullName evidence="2">LADA_0D01288g1_1</fullName>
    </submittedName>
</protein>
<evidence type="ECO:0000313" key="3">
    <source>
        <dbReference type="Proteomes" id="UP000190274"/>
    </source>
</evidence>
<accession>A0A1G4J432</accession>
<dbReference type="PANTHER" id="PTHR43194:SF2">
    <property type="entry name" value="PEROXISOMAL MEMBRANE PROTEIN LPX1"/>
    <property type="match status" value="1"/>
</dbReference>
<dbReference type="InterPro" id="IPR029058">
    <property type="entry name" value="AB_hydrolase_fold"/>
</dbReference>
<reference evidence="2 3" key="1">
    <citation type="submission" date="2016-03" db="EMBL/GenBank/DDBJ databases">
        <authorList>
            <person name="Devillers H."/>
        </authorList>
    </citation>
    <scope>NUCLEOTIDE SEQUENCE [LARGE SCALE GENOMIC DNA]</scope>
    <source>
        <strain evidence="2">CBS 10888</strain>
    </source>
</reference>
<dbReference type="Pfam" id="PF12697">
    <property type="entry name" value="Abhydrolase_6"/>
    <property type="match status" value="1"/>
</dbReference>